<dbReference type="EMBL" id="VSRR010013334">
    <property type="protein sequence ID" value="MPC55639.1"/>
    <property type="molecule type" value="Genomic_DNA"/>
</dbReference>
<accession>A0A5B7GDI4</accession>
<keyword evidence="2" id="KW-1185">Reference proteome</keyword>
<comment type="caution">
    <text evidence="1">The sequence shown here is derived from an EMBL/GenBank/DDBJ whole genome shotgun (WGS) entry which is preliminary data.</text>
</comment>
<evidence type="ECO:0000313" key="1">
    <source>
        <dbReference type="EMBL" id="MPC55639.1"/>
    </source>
</evidence>
<protein>
    <submittedName>
        <fullName evidence="1">Uncharacterized protein</fullName>
    </submittedName>
</protein>
<sequence length="121" mass="13430">MLLSGDMGPNTGTTINKTACATNGWKLNTEQLFDPILLSSRADRGNTPSYLYVFVKHNSYSDALHRHSPAHRQAHQALHAVQEVPKVYAHISPPTPSLSRLGHLSPCCAAPRYLTWRQRAN</sequence>
<organism evidence="1 2">
    <name type="scientific">Portunus trituberculatus</name>
    <name type="common">Swimming crab</name>
    <name type="synonym">Neptunus trituberculatus</name>
    <dbReference type="NCBI Taxonomy" id="210409"/>
    <lineage>
        <taxon>Eukaryota</taxon>
        <taxon>Metazoa</taxon>
        <taxon>Ecdysozoa</taxon>
        <taxon>Arthropoda</taxon>
        <taxon>Crustacea</taxon>
        <taxon>Multicrustacea</taxon>
        <taxon>Malacostraca</taxon>
        <taxon>Eumalacostraca</taxon>
        <taxon>Eucarida</taxon>
        <taxon>Decapoda</taxon>
        <taxon>Pleocyemata</taxon>
        <taxon>Brachyura</taxon>
        <taxon>Eubrachyura</taxon>
        <taxon>Portunoidea</taxon>
        <taxon>Portunidae</taxon>
        <taxon>Portuninae</taxon>
        <taxon>Portunus</taxon>
    </lineage>
</organism>
<reference evidence="1 2" key="1">
    <citation type="submission" date="2019-05" db="EMBL/GenBank/DDBJ databases">
        <title>Another draft genome of Portunus trituberculatus and its Hox gene families provides insights of decapod evolution.</title>
        <authorList>
            <person name="Jeong J.-H."/>
            <person name="Song I."/>
            <person name="Kim S."/>
            <person name="Choi T."/>
            <person name="Kim D."/>
            <person name="Ryu S."/>
            <person name="Kim W."/>
        </authorList>
    </citation>
    <scope>NUCLEOTIDE SEQUENCE [LARGE SCALE GENOMIC DNA]</scope>
    <source>
        <tissue evidence="1">Muscle</tissue>
    </source>
</reference>
<name>A0A5B7GDI4_PORTR</name>
<dbReference type="Proteomes" id="UP000324222">
    <property type="component" value="Unassembled WGS sequence"/>
</dbReference>
<gene>
    <name evidence="1" type="ORF">E2C01_049582</name>
</gene>
<evidence type="ECO:0000313" key="2">
    <source>
        <dbReference type="Proteomes" id="UP000324222"/>
    </source>
</evidence>
<proteinExistence type="predicted"/>
<dbReference type="AlphaFoldDB" id="A0A5B7GDI4"/>